<dbReference type="Gene3D" id="3.40.630.30">
    <property type="match status" value="1"/>
</dbReference>
<dbReference type="InterPro" id="IPR050276">
    <property type="entry name" value="MshD_Acetyltransferase"/>
</dbReference>
<evidence type="ECO:0000313" key="1">
    <source>
        <dbReference type="EMBL" id="UUN97659.1"/>
    </source>
</evidence>
<dbReference type="Proteomes" id="UP000644140">
    <property type="component" value="Chromosome"/>
</dbReference>
<dbReference type="CDD" id="cd04301">
    <property type="entry name" value="NAT_SF"/>
    <property type="match status" value="1"/>
</dbReference>
<dbReference type="AlphaFoldDB" id="A0A8I1DIE2"/>
<accession>A0A8I1DIE2</accession>
<reference evidence="1" key="1">
    <citation type="submission" date="2022-02" db="EMBL/GenBank/DDBJ databases">
        <title>Characterization of Tn125 harboring carbapenem-resistant Acinetobacter bereziniae clinical isolates.</title>
        <authorList>
            <person name="Wong N.-K."/>
            <person name="Pan Q."/>
        </authorList>
    </citation>
    <scope>NUCLEOTIDE SEQUENCE</scope>
    <source>
        <strain evidence="1">GD03393</strain>
    </source>
</reference>
<evidence type="ECO:0000313" key="2">
    <source>
        <dbReference type="Proteomes" id="UP000644140"/>
    </source>
</evidence>
<name>A0A8I1DIE2_ACIBZ</name>
<dbReference type="InterPro" id="IPR016181">
    <property type="entry name" value="Acyl_CoA_acyltransferase"/>
</dbReference>
<sequence length="169" mass="18367">MLNLTLRNEQADDIESIFNITQQAFEHAAHTDHTEHFIVNALREANQLSISIVAEFEGKIIGHVAISPVVISSGEPNWYGLGPVSVVPAYQQQGVGKALIQQSLQQLKQLGAAGCVVLGDPAYYSKFGFKPYAHLILEGVPAEYFQALTFTQDIPQGKVNYHAAFGATA</sequence>
<proteinExistence type="predicted"/>
<dbReference type="PANTHER" id="PTHR43617">
    <property type="entry name" value="L-AMINO ACID N-ACETYLTRANSFERASE"/>
    <property type="match status" value="1"/>
</dbReference>
<organism evidence="1 2">
    <name type="scientific">Acinetobacter bereziniae</name>
    <name type="common">Acinetobacter genomosp. 10</name>
    <dbReference type="NCBI Taxonomy" id="106648"/>
    <lineage>
        <taxon>Bacteria</taxon>
        <taxon>Pseudomonadati</taxon>
        <taxon>Pseudomonadota</taxon>
        <taxon>Gammaproteobacteria</taxon>
        <taxon>Moraxellales</taxon>
        <taxon>Moraxellaceae</taxon>
        <taxon>Acinetobacter</taxon>
    </lineage>
</organism>
<dbReference type="SUPFAM" id="SSF55729">
    <property type="entry name" value="Acyl-CoA N-acyltransferases (Nat)"/>
    <property type="match status" value="1"/>
</dbReference>
<dbReference type="EMBL" id="CP092085">
    <property type="protein sequence ID" value="UUN97659.1"/>
    <property type="molecule type" value="Genomic_DNA"/>
</dbReference>
<dbReference type="InterPro" id="IPR000182">
    <property type="entry name" value="GNAT_dom"/>
</dbReference>
<protein>
    <submittedName>
        <fullName evidence="1">N-acetyltransferase</fullName>
    </submittedName>
</protein>
<dbReference type="GO" id="GO:0016747">
    <property type="term" value="F:acyltransferase activity, transferring groups other than amino-acyl groups"/>
    <property type="evidence" value="ECO:0007669"/>
    <property type="project" value="InterPro"/>
</dbReference>
<dbReference type="PANTHER" id="PTHR43617:SF2">
    <property type="entry name" value="UPF0039 PROTEIN SLL0451"/>
    <property type="match status" value="1"/>
</dbReference>
<dbReference type="Pfam" id="PF00583">
    <property type="entry name" value="Acetyltransf_1"/>
    <property type="match status" value="1"/>
</dbReference>
<dbReference type="PROSITE" id="PS51186">
    <property type="entry name" value="GNAT"/>
    <property type="match status" value="1"/>
</dbReference>
<dbReference type="RefSeq" id="WP_046759778.1">
    <property type="nucleotide sequence ID" value="NZ_BKMA01000002.1"/>
</dbReference>
<gene>
    <name evidence="1" type="ORF">I9054_020435</name>
</gene>